<gene>
    <name evidence="4" type="ORF">NEH16_27995</name>
</gene>
<dbReference type="PANTHER" id="PTHR38096">
    <property type="entry name" value="ENTEROBACTIN SYNTHASE COMPONENT D"/>
    <property type="match status" value="1"/>
</dbReference>
<keyword evidence="1 4" id="KW-0808">Transferase</keyword>
<dbReference type="Pfam" id="PF17837">
    <property type="entry name" value="4PPT_N"/>
    <property type="match status" value="1"/>
</dbReference>
<dbReference type="SUPFAM" id="SSF56214">
    <property type="entry name" value="4'-phosphopantetheinyl transferase"/>
    <property type="match status" value="1"/>
</dbReference>
<reference evidence="4" key="1">
    <citation type="journal article" date="2022" name="Front. Microbiol.">
        <title>Mirubactin C rescues the lethal effect of cell wall biosynthesis mutations in Bacillus subtilis.</title>
        <authorList>
            <person name="Kepplinger B."/>
            <person name="Wen X."/>
            <person name="Tyler A.R."/>
            <person name="Kim B.Y."/>
            <person name="Brown J."/>
            <person name="Banks P."/>
            <person name="Dashti Y."/>
            <person name="Mackenzie E.S."/>
            <person name="Wills C."/>
            <person name="Kawai Y."/>
            <person name="Waldron K.J."/>
            <person name="Allenby N.E.E."/>
            <person name="Wu L.J."/>
            <person name="Hall M.J."/>
            <person name="Errington J."/>
        </authorList>
    </citation>
    <scope>NUCLEOTIDE SEQUENCE</scope>
    <source>
        <strain evidence="4">MDA8-470</strain>
    </source>
</reference>
<dbReference type="Pfam" id="PF01648">
    <property type="entry name" value="ACPS"/>
    <property type="match status" value="1"/>
</dbReference>
<dbReference type="Gene3D" id="3.90.470.20">
    <property type="entry name" value="4'-phosphopantetheinyl transferase domain"/>
    <property type="match status" value="1"/>
</dbReference>
<sequence>MTPARHGPLAGLLPPGAELAEAFEDSPDAELFPEERALADLAASEERRREFATVRTCARTALARLRVPPAPVLPRGGPDPWARHAPVWPEGVVGSMTHCTGYRAAAVARDHHLASLGVDAEAHAPLPAGVVEALTLPEERRHLARLARAHPLVAWDSVLFSAKESVYKAWFPLTGRWLGFLDCAVLPDRAGAPDPTRGTFTAVLRVPGPEVAGVRLERFTGRWRVLDGPGGALVGTAVAVPAHV</sequence>
<evidence type="ECO:0000313" key="5">
    <source>
        <dbReference type="Proteomes" id="UP001164963"/>
    </source>
</evidence>
<dbReference type="GO" id="GO:0016740">
    <property type="term" value="F:transferase activity"/>
    <property type="evidence" value="ECO:0007669"/>
    <property type="project" value="UniProtKB-KW"/>
</dbReference>
<feature type="domain" description="4'-phosphopantetheinyl transferase" evidence="2">
    <location>
        <begin position="115"/>
        <end position="196"/>
    </location>
</feature>
<dbReference type="InterPro" id="IPR041354">
    <property type="entry name" value="4PPT_N"/>
</dbReference>
<evidence type="ECO:0000313" key="4">
    <source>
        <dbReference type="EMBL" id="UZK57415.1"/>
    </source>
</evidence>
<keyword evidence="5" id="KW-1185">Reference proteome</keyword>
<accession>A0ABY6PZE4</accession>
<evidence type="ECO:0000256" key="1">
    <source>
        <dbReference type="ARBA" id="ARBA00022679"/>
    </source>
</evidence>
<dbReference type="InterPro" id="IPR008278">
    <property type="entry name" value="4-PPantetheinyl_Trfase_dom"/>
</dbReference>
<protein>
    <submittedName>
        <fullName evidence="4">4'-phosphopantetheinyl transferase superfamily protein</fullName>
    </submittedName>
</protein>
<dbReference type="InterPro" id="IPR003542">
    <property type="entry name" value="Enbac_synth_compD-like"/>
</dbReference>
<dbReference type="Proteomes" id="UP001164963">
    <property type="component" value="Chromosome"/>
</dbReference>
<dbReference type="EMBL" id="CP098740">
    <property type="protein sequence ID" value="UZK57415.1"/>
    <property type="molecule type" value="Genomic_DNA"/>
</dbReference>
<organism evidence="4 5">
    <name type="scientific">Streptomyces drozdowiczii</name>
    <dbReference type="NCBI Taxonomy" id="202862"/>
    <lineage>
        <taxon>Bacteria</taxon>
        <taxon>Bacillati</taxon>
        <taxon>Actinomycetota</taxon>
        <taxon>Actinomycetes</taxon>
        <taxon>Kitasatosporales</taxon>
        <taxon>Streptomycetaceae</taxon>
        <taxon>Streptomyces</taxon>
    </lineage>
</organism>
<name>A0ABY6PZE4_9ACTN</name>
<evidence type="ECO:0000259" key="3">
    <source>
        <dbReference type="Pfam" id="PF17837"/>
    </source>
</evidence>
<proteinExistence type="predicted"/>
<feature type="domain" description="4'-phosphopantetheinyl transferase N-terminal" evidence="3">
    <location>
        <begin position="42"/>
        <end position="108"/>
    </location>
</feature>
<dbReference type="PRINTS" id="PR01399">
    <property type="entry name" value="ENTSNTHTASED"/>
</dbReference>
<evidence type="ECO:0000259" key="2">
    <source>
        <dbReference type="Pfam" id="PF01648"/>
    </source>
</evidence>
<dbReference type="RefSeq" id="WP_265545700.1">
    <property type="nucleotide sequence ID" value="NZ_CP098740.1"/>
</dbReference>
<dbReference type="PANTHER" id="PTHR38096:SF1">
    <property type="entry name" value="ENTEROBACTIN SYNTHASE COMPONENT D"/>
    <property type="match status" value="1"/>
</dbReference>
<dbReference type="InterPro" id="IPR037143">
    <property type="entry name" value="4-PPantetheinyl_Trfase_dom_sf"/>
</dbReference>